<protein>
    <submittedName>
        <fullName evidence="1">Uncharacterized protein</fullName>
    </submittedName>
</protein>
<proteinExistence type="predicted"/>
<comment type="caution">
    <text evidence="1">The sequence shown here is derived from an EMBL/GenBank/DDBJ whole genome shotgun (WGS) entry which is preliminary data.</text>
</comment>
<organism evidence="1 2">
    <name type="scientific">Pseudomonas aeruginosa</name>
    <dbReference type="NCBI Taxonomy" id="287"/>
    <lineage>
        <taxon>Bacteria</taxon>
        <taxon>Pseudomonadati</taxon>
        <taxon>Pseudomonadota</taxon>
        <taxon>Gammaproteobacteria</taxon>
        <taxon>Pseudomonadales</taxon>
        <taxon>Pseudomonadaceae</taxon>
        <taxon>Pseudomonas</taxon>
    </lineage>
</organism>
<reference evidence="1 2" key="1">
    <citation type="submission" date="2018-07" db="EMBL/GenBank/DDBJ databases">
        <title>Mechanisms of high-level aminoglycoside resistance among Gram-negative pathogens in Brazil.</title>
        <authorList>
            <person name="Ballaben A.S."/>
            <person name="Darini A.L.C."/>
            <person name="Doi Y."/>
        </authorList>
    </citation>
    <scope>NUCLEOTIDE SEQUENCE [LARGE SCALE GENOMIC DNA]</scope>
    <source>
        <strain evidence="1 2">B2-305</strain>
    </source>
</reference>
<evidence type="ECO:0000313" key="1">
    <source>
        <dbReference type="EMBL" id="RCI75104.1"/>
    </source>
</evidence>
<gene>
    <name evidence="1" type="ORF">DT376_09375</name>
</gene>
<dbReference type="AlphaFoldDB" id="A0A0V2IFU2"/>
<evidence type="ECO:0000313" key="2">
    <source>
        <dbReference type="Proteomes" id="UP000253594"/>
    </source>
</evidence>
<sequence length="94" mass="10283">MSEMYPNPEMPNAIISANSSSGFVATTRDGKPLRMALVDEEGNIIEAGDPVRWAAWRVCTETLENLWQCEGWLVVHSSPPGDPEVISRLIKAAA</sequence>
<name>A0A0V2IFU2_PSEAI</name>
<dbReference type="RefSeq" id="WP_049950076.1">
    <property type="nucleotide sequence ID" value="NZ_CAADLH010000203.1"/>
</dbReference>
<dbReference type="Proteomes" id="UP000253594">
    <property type="component" value="Unassembled WGS sequence"/>
</dbReference>
<accession>A0A0V2IFU2</accession>
<dbReference type="EMBL" id="QORE01000230">
    <property type="protein sequence ID" value="RCI75104.1"/>
    <property type="molecule type" value="Genomic_DNA"/>
</dbReference>